<protein>
    <submittedName>
        <fullName evidence="11">Amino acid ABC transporter permease</fullName>
    </submittedName>
</protein>
<dbReference type="RefSeq" id="WP_135162212.1">
    <property type="nucleotide sequence ID" value="NZ_SPQS01000002.1"/>
</dbReference>
<feature type="transmembrane region" description="Helical" evidence="8">
    <location>
        <begin position="20"/>
        <end position="47"/>
    </location>
</feature>
<dbReference type="GO" id="GO:0043190">
    <property type="term" value="C:ATP-binding cassette (ABC) transporter complex"/>
    <property type="evidence" value="ECO:0007669"/>
    <property type="project" value="InterPro"/>
</dbReference>
<evidence type="ECO:0000313" key="10">
    <source>
        <dbReference type="EMBL" id="TFV42715.1"/>
    </source>
</evidence>
<organism evidence="11 12">
    <name type="scientific">Bradyrhizobium frederickii</name>
    <dbReference type="NCBI Taxonomy" id="2560054"/>
    <lineage>
        <taxon>Bacteria</taxon>
        <taxon>Pseudomonadati</taxon>
        <taxon>Pseudomonadota</taxon>
        <taxon>Alphaproteobacteria</taxon>
        <taxon>Hyphomicrobiales</taxon>
        <taxon>Nitrobacteraceae</taxon>
        <taxon>Bradyrhizobium</taxon>
    </lineage>
</organism>
<keyword evidence="5 8" id="KW-0812">Transmembrane</keyword>
<dbReference type="PROSITE" id="PS50928">
    <property type="entry name" value="ABC_TM1"/>
    <property type="match status" value="1"/>
</dbReference>
<dbReference type="PANTHER" id="PTHR30614">
    <property type="entry name" value="MEMBRANE COMPONENT OF AMINO ACID ABC TRANSPORTER"/>
    <property type="match status" value="1"/>
</dbReference>
<dbReference type="InterPro" id="IPR035906">
    <property type="entry name" value="MetI-like_sf"/>
</dbReference>
<keyword evidence="4" id="KW-1003">Cell membrane</keyword>
<dbReference type="SUPFAM" id="SSF161098">
    <property type="entry name" value="MetI-like"/>
    <property type="match status" value="1"/>
</dbReference>
<evidence type="ECO:0000256" key="4">
    <source>
        <dbReference type="ARBA" id="ARBA00022475"/>
    </source>
</evidence>
<evidence type="ECO:0000256" key="2">
    <source>
        <dbReference type="ARBA" id="ARBA00010072"/>
    </source>
</evidence>
<proteinExistence type="inferred from homology"/>
<dbReference type="Gene3D" id="1.10.3720.10">
    <property type="entry name" value="MetI-like"/>
    <property type="match status" value="1"/>
</dbReference>
<evidence type="ECO:0000256" key="3">
    <source>
        <dbReference type="ARBA" id="ARBA00022448"/>
    </source>
</evidence>
<dbReference type="CDD" id="cd06261">
    <property type="entry name" value="TM_PBP2"/>
    <property type="match status" value="1"/>
</dbReference>
<comment type="subcellular location">
    <subcellularLocation>
        <location evidence="1">Cell inner membrane</location>
        <topology evidence="1">Multi-pass membrane protein</topology>
    </subcellularLocation>
    <subcellularLocation>
        <location evidence="8">Cell membrane</location>
        <topology evidence="8">Multi-pass membrane protein</topology>
    </subcellularLocation>
</comment>
<evidence type="ECO:0000256" key="6">
    <source>
        <dbReference type="ARBA" id="ARBA00022989"/>
    </source>
</evidence>
<keyword evidence="3 8" id="KW-0813">Transport</keyword>
<dbReference type="Proteomes" id="UP000297700">
    <property type="component" value="Unassembled WGS sequence"/>
</dbReference>
<evidence type="ECO:0000313" key="11">
    <source>
        <dbReference type="EMBL" id="TFV79747.1"/>
    </source>
</evidence>
<evidence type="ECO:0000256" key="8">
    <source>
        <dbReference type="RuleBase" id="RU363032"/>
    </source>
</evidence>
<comment type="similarity">
    <text evidence="2">Belongs to the binding-protein-dependent transport system permease family. HisMQ subfamily.</text>
</comment>
<dbReference type="EMBL" id="SPQS01000002">
    <property type="protein sequence ID" value="TFV79747.1"/>
    <property type="molecule type" value="Genomic_DNA"/>
</dbReference>
<evidence type="ECO:0000256" key="5">
    <source>
        <dbReference type="ARBA" id="ARBA00022692"/>
    </source>
</evidence>
<feature type="transmembrane region" description="Helical" evidence="8">
    <location>
        <begin position="138"/>
        <end position="159"/>
    </location>
</feature>
<gene>
    <name evidence="11" type="ORF">E4K64_03625</name>
    <name evidence="10" type="ORF">E4K66_01610</name>
</gene>
<feature type="domain" description="ABC transmembrane type-1" evidence="9">
    <location>
        <begin position="23"/>
        <end position="220"/>
    </location>
</feature>
<dbReference type="GO" id="GO:0006865">
    <property type="term" value="P:amino acid transport"/>
    <property type="evidence" value="ECO:0007669"/>
    <property type="project" value="TreeGrafter"/>
</dbReference>
<dbReference type="AlphaFoldDB" id="A0A4Y9PJ65"/>
<feature type="transmembrane region" description="Helical" evidence="8">
    <location>
        <begin position="98"/>
        <end position="117"/>
    </location>
</feature>
<dbReference type="Proteomes" id="UP000298225">
    <property type="component" value="Unassembled WGS sequence"/>
</dbReference>
<dbReference type="Pfam" id="PF00528">
    <property type="entry name" value="BPD_transp_1"/>
    <property type="match status" value="1"/>
</dbReference>
<evidence type="ECO:0000313" key="13">
    <source>
        <dbReference type="Proteomes" id="UP000298225"/>
    </source>
</evidence>
<name>A0A4Y9PJ65_9BRAD</name>
<reference evidence="11 12" key="2">
    <citation type="submission" date="2019-03" db="EMBL/GenBank/DDBJ databases">
        <title>Bradyrhizobium strains diversity.</title>
        <authorList>
            <person name="Urquiaga M.C.O."/>
            <person name="Hungria M."/>
            <person name="Delamuta J.R.M."/>
            <person name="Klepa M.S."/>
        </authorList>
    </citation>
    <scope>NUCLEOTIDE SEQUENCE [LARGE SCALE GENOMIC DNA]</scope>
    <source>
        <strain evidence="11 12">CNPSo 3426</strain>
    </source>
</reference>
<evidence type="ECO:0000256" key="7">
    <source>
        <dbReference type="ARBA" id="ARBA00023136"/>
    </source>
</evidence>
<dbReference type="EMBL" id="SPQU01000001">
    <property type="protein sequence ID" value="TFV42715.1"/>
    <property type="molecule type" value="Genomic_DNA"/>
</dbReference>
<evidence type="ECO:0000256" key="1">
    <source>
        <dbReference type="ARBA" id="ARBA00004429"/>
    </source>
</evidence>
<accession>A0A4Y9LH57</accession>
<comment type="caution">
    <text evidence="11">The sequence shown here is derived from an EMBL/GenBank/DDBJ whole genome shotgun (WGS) entry which is preliminary data.</text>
</comment>
<dbReference type="InterPro" id="IPR043429">
    <property type="entry name" value="ArtM/GltK/GlnP/TcyL/YhdX-like"/>
</dbReference>
<sequence>MGYIFDLRGVLSGQYFDWFLIGLAVTIALTCAAWCLAMTMGIILTLIRMIPFRPFEWFVALYVEYHRNVPLLVQIFVWYFGVPSLLPRPARQWINGHHGEFLLATIALGLAAAAYVAEDIRSGIRSIPKAQNEAARSIGFGYLGAMGYVVLPQAIRIAVPPLINQTLLLFKNTSLAMAIGVGELTYRTREVESYTFKTFEAFAVATAIYLAISFGIMACGAYAGRRLKLENA</sequence>
<dbReference type="OrthoDB" id="7341446at2"/>
<dbReference type="InterPro" id="IPR010065">
    <property type="entry name" value="AA_ABC_transptr_permease_3TM"/>
</dbReference>
<reference evidence="10 13" key="1">
    <citation type="submission" date="2019-03" db="EMBL/GenBank/DDBJ databases">
        <title>Bradyrhizobium strains diversity isolated from Chamaecrista fasciculata.</title>
        <authorList>
            <person name="Urquiaga M.C.O."/>
            <person name="Hungria M."/>
            <person name="Delamuta J.R.M."/>
        </authorList>
    </citation>
    <scope>NUCLEOTIDE SEQUENCE [LARGE SCALE GENOMIC DNA]</scope>
    <source>
        <strain evidence="10 13">CNPSo 3424</strain>
    </source>
</reference>
<dbReference type="PANTHER" id="PTHR30614:SF47">
    <property type="entry name" value="ABC TRANSPORTER PERMEASE"/>
    <property type="match status" value="1"/>
</dbReference>
<dbReference type="GO" id="GO:0022857">
    <property type="term" value="F:transmembrane transporter activity"/>
    <property type="evidence" value="ECO:0007669"/>
    <property type="project" value="InterPro"/>
</dbReference>
<dbReference type="InterPro" id="IPR000515">
    <property type="entry name" value="MetI-like"/>
</dbReference>
<feature type="transmembrane region" description="Helical" evidence="8">
    <location>
        <begin position="68"/>
        <end position="86"/>
    </location>
</feature>
<keyword evidence="13" id="KW-1185">Reference proteome</keyword>
<feature type="transmembrane region" description="Helical" evidence="8">
    <location>
        <begin position="201"/>
        <end position="223"/>
    </location>
</feature>
<dbReference type="NCBIfam" id="TIGR01726">
    <property type="entry name" value="HEQRo_perm_3TM"/>
    <property type="match status" value="1"/>
</dbReference>
<evidence type="ECO:0000259" key="9">
    <source>
        <dbReference type="PROSITE" id="PS50928"/>
    </source>
</evidence>
<keyword evidence="6 8" id="KW-1133">Transmembrane helix</keyword>
<evidence type="ECO:0000313" key="12">
    <source>
        <dbReference type="Proteomes" id="UP000297700"/>
    </source>
</evidence>
<keyword evidence="7 8" id="KW-0472">Membrane</keyword>
<accession>A0A4Y9PJ65</accession>